<dbReference type="InterPro" id="IPR051852">
    <property type="entry name" value="Alpha-type_PK"/>
</dbReference>
<reference evidence="7" key="1">
    <citation type="submission" date="2021-02" db="EMBL/GenBank/DDBJ databases">
        <authorList>
            <person name="Nowell W R."/>
        </authorList>
    </citation>
    <scope>NUCLEOTIDE SEQUENCE</scope>
</reference>
<evidence type="ECO:0000259" key="6">
    <source>
        <dbReference type="PROSITE" id="PS51158"/>
    </source>
</evidence>
<keyword evidence="1" id="KW-0723">Serine/threonine-protein kinase</keyword>
<dbReference type="InterPro" id="IPR011009">
    <property type="entry name" value="Kinase-like_dom_sf"/>
</dbReference>
<evidence type="ECO:0000313" key="7">
    <source>
        <dbReference type="EMBL" id="CAF1341658.1"/>
    </source>
</evidence>
<dbReference type="PANTHER" id="PTHR45992">
    <property type="entry name" value="EUKARYOTIC ELONGATION FACTOR 2 KINASE-RELATED"/>
    <property type="match status" value="1"/>
</dbReference>
<dbReference type="InterPro" id="IPR011990">
    <property type="entry name" value="TPR-like_helical_dom_sf"/>
</dbReference>
<dbReference type="Pfam" id="PF02816">
    <property type="entry name" value="Alpha_kinase"/>
    <property type="match status" value="1"/>
</dbReference>
<name>A0A815GQD5_9BILA</name>
<accession>A0A815GQD5</accession>
<dbReference type="EMBL" id="CAJNOL010001351">
    <property type="protein sequence ID" value="CAF1341658.1"/>
    <property type="molecule type" value="Genomic_DNA"/>
</dbReference>
<sequence length="983" mass="112084">MKINSVTLINSTFIICGFTNDGFEDSSMNNSSFIQSQLLGNNTDDRGRYDFSRISPDYSDFRQTHMLLTKFSSANLFHSNFDDIILNDVIFDDQTSLAYSNFRKASLTNVHFLHVNLSYSNFCDAHLEHVNFTSSTNLVYSDLSRTRLENIDIVNANLTGSNINITEKDVTLSNVVLPNKAWMIDTSDLVKDDGGEIPERDSAIQQWIHVANYLLFIDSGETQFNLSPYFGGRDECDGDLIFEAIEDEKSPSTDEDIHLPIDGERTEKCECTTSSINTVDDECDNMLPITEGDRLFNLVIHLQSISGKISNEQNVGMSNFRVKHRLHRHSKTNTFGHWRGAMKKAFELKDPWEDFKVDNYPEEIVICHEFDPIKRTWHTNQITVRIESKPFAHGSMRECFRLKKLSIFSTNQDWDRSSNYIAKRYIDDVPMARYFDDVMMQMTTKLWAAHYNQHNPPKKVDIIQMSVLEFKDRAGRPYYHLERFIDGDYIKYNSNSGFVCDDTTLRHTPQAFSHFTFEASCHEQIVVDIQGVGDLYTDPQIHTSLGVEYGEGNLGIRGMGLFFFTHECNPICKRLNLTSFDLSPGERERHIQQQALSSSHASNHPAQTTCRGSVEPLKDFSKFSSLFRRLRSAPLISQDDSDGYVSETSSITGATTHIFNHSLSLPQAELSATMPNDENLPLSSLLKNTKLPLSTASLNSPSPDSSRSQSDFNLNMEDLYNAQTPNSYGDTHRPSSVILEKTEMRKFEETSASYEKYESILGQIHLEMCKCYQVGRFSELGSEEFDEESAFFHLEQAAELCIKEAIFIFAKIYLDLPRDLLSHYRPTDQVNQISKGLNLMIRASEQHETEANLYLAQLFDNGVEGSLEPNWKQATEYYEKYIRIRENESNIVDENSESNELDQTNSTHNGIPFHDHHDSVARLATLYKTGGHNLLCNYQKAGDLFNKAAEMATAAMKGRLANKYYMSAEEAYGLEPDEEVEES</sequence>
<evidence type="ECO:0000256" key="1">
    <source>
        <dbReference type="ARBA" id="ARBA00022527"/>
    </source>
</evidence>
<dbReference type="GO" id="GO:0004686">
    <property type="term" value="F:elongation factor-2 kinase activity"/>
    <property type="evidence" value="ECO:0007669"/>
    <property type="project" value="InterPro"/>
</dbReference>
<dbReference type="AlphaFoldDB" id="A0A815GQD5"/>
<dbReference type="SUPFAM" id="SSF81901">
    <property type="entry name" value="HCP-like"/>
    <property type="match status" value="1"/>
</dbReference>
<dbReference type="GO" id="GO:0005524">
    <property type="term" value="F:ATP binding"/>
    <property type="evidence" value="ECO:0007669"/>
    <property type="project" value="UniProtKB-KW"/>
</dbReference>
<dbReference type="Pfam" id="PF00805">
    <property type="entry name" value="Pentapeptide"/>
    <property type="match status" value="1"/>
</dbReference>
<keyword evidence="4" id="KW-0418">Kinase</keyword>
<dbReference type="SMART" id="SM00811">
    <property type="entry name" value="Alpha_kinase"/>
    <property type="match status" value="1"/>
</dbReference>
<dbReference type="Proteomes" id="UP000663870">
    <property type="component" value="Unassembled WGS sequence"/>
</dbReference>
<dbReference type="InterPro" id="IPR001646">
    <property type="entry name" value="5peptide_repeat"/>
</dbReference>
<keyword evidence="3" id="KW-0547">Nucleotide-binding</keyword>
<evidence type="ECO:0000313" key="8">
    <source>
        <dbReference type="Proteomes" id="UP000663870"/>
    </source>
</evidence>
<dbReference type="Gene3D" id="1.25.40.10">
    <property type="entry name" value="Tetratricopeptide repeat domain"/>
    <property type="match status" value="1"/>
</dbReference>
<gene>
    <name evidence="7" type="ORF">JXQ802_LOCUS31606</name>
</gene>
<keyword evidence="8" id="KW-1185">Reference proteome</keyword>
<dbReference type="SUPFAM" id="SSF141571">
    <property type="entry name" value="Pentapeptide repeat-like"/>
    <property type="match status" value="1"/>
</dbReference>
<proteinExistence type="predicted"/>
<dbReference type="GO" id="GO:1903013">
    <property type="term" value="P:response to differentiation-inducing factor 1"/>
    <property type="evidence" value="ECO:0007669"/>
    <property type="project" value="TreeGrafter"/>
</dbReference>
<comment type="caution">
    <text evidence="7">The sequence shown here is derived from an EMBL/GenBank/DDBJ whole genome shotgun (WGS) entry which is preliminary data.</text>
</comment>
<keyword evidence="2" id="KW-0808">Transferase</keyword>
<feature type="domain" description="Alpha-type protein kinase" evidence="6">
    <location>
        <begin position="369"/>
        <end position="580"/>
    </location>
</feature>
<evidence type="ECO:0000256" key="2">
    <source>
        <dbReference type="ARBA" id="ARBA00022679"/>
    </source>
</evidence>
<evidence type="ECO:0000256" key="3">
    <source>
        <dbReference type="ARBA" id="ARBA00022741"/>
    </source>
</evidence>
<dbReference type="CDD" id="cd16967">
    <property type="entry name" value="Alpha_kinase_eEF2K"/>
    <property type="match status" value="1"/>
</dbReference>
<dbReference type="PANTHER" id="PTHR45992:SF2">
    <property type="entry name" value="EUKARYOTIC ELONGATION FACTOR 2 KINASE"/>
    <property type="match status" value="1"/>
</dbReference>
<dbReference type="GO" id="GO:0031037">
    <property type="term" value="P:myosin II filament disassembly"/>
    <property type="evidence" value="ECO:0007669"/>
    <property type="project" value="TreeGrafter"/>
</dbReference>
<dbReference type="InterPro" id="IPR004166">
    <property type="entry name" value="a-kinase_dom"/>
</dbReference>
<dbReference type="InterPro" id="IPR047588">
    <property type="entry name" value="eEF2K_a_kinase_dom"/>
</dbReference>
<dbReference type="Gene3D" id="2.160.20.80">
    <property type="entry name" value="E3 ubiquitin-protein ligase SopA"/>
    <property type="match status" value="1"/>
</dbReference>
<keyword evidence="5" id="KW-0067">ATP-binding</keyword>
<protein>
    <recommendedName>
        <fullName evidence="6">Alpha-type protein kinase domain-containing protein</fullName>
    </recommendedName>
</protein>
<dbReference type="PROSITE" id="PS51158">
    <property type="entry name" value="ALPHA_KINASE"/>
    <property type="match status" value="1"/>
</dbReference>
<dbReference type="Gene3D" id="3.20.200.10">
    <property type="entry name" value="MHCK/EF2 kinase"/>
    <property type="match status" value="1"/>
</dbReference>
<dbReference type="SUPFAM" id="SSF56112">
    <property type="entry name" value="Protein kinase-like (PK-like)"/>
    <property type="match status" value="1"/>
</dbReference>
<evidence type="ECO:0000256" key="4">
    <source>
        <dbReference type="ARBA" id="ARBA00022777"/>
    </source>
</evidence>
<dbReference type="FunFam" id="3.20.200.10:FF:000002">
    <property type="entry name" value="Eukaryotic elongation factor 2 kinase"/>
    <property type="match status" value="1"/>
</dbReference>
<evidence type="ECO:0000256" key="5">
    <source>
        <dbReference type="ARBA" id="ARBA00022840"/>
    </source>
</evidence>
<dbReference type="Gene3D" id="3.30.200.20">
    <property type="entry name" value="Phosphorylase Kinase, domain 1"/>
    <property type="match status" value="2"/>
</dbReference>
<organism evidence="7 8">
    <name type="scientific">Rotaria sordida</name>
    <dbReference type="NCBI Taxonomy" id="392033"/>
    <lineage>
        <taxon>Eukaryota</taxon>
        <taxon>Metazoa</taxon>
        <taxon>Spiralia</taxon>
        <taxon>Gnathifera</taxon>
        <taxon>Rotifera</taxon>
        <taxon>Eurotatoria</taxon>
        <taxon>Bdelloidea</taxon>
        <taxon>Philodinida</taxon>
        <taxon>Philodinidae</taxon>
        <taxon>Rotaria</taxon>
    </lineage>
</organism>